<dbReference type="EMBL" id="JBBCAQ010000036">
    <property type="protein sequence ID" value="KAK7575811.1"/>
    <property type="molecule type" value="Genomic_DNA"/>
</dbReference>
<dbReference type="PANTHER" id="PTHR13539">
    <property type="entry name" value="CALMODULIN-LYSINE N-METHYLTRANSFERASE"/>
    <property type="match status" value="1"/>
</dbReference>
<dbReference type="PANTHER" id="PTHR13539:SF3">
    <property type="entry name" value="CALMODULIN-LYSINE N-METHYLTRANSFERASE"/>
    <property type="match status" value="1"/>
</dbReference>
<dbReference type="InterPro" id="IPR025800">
    <property type="entry name" value="CaM-Lys-N-MeTrfase"/>
</dbReference>
<evidence type="ECO:0000256" key="1">
    <source>
        <dbReference type="ARBA" id="ARBA00004123"/>
    </source>
</evidence>
<dbReference type="Gene3D" id="3.40.50.150">
    <property type="entry name" value="Vaccinia Virus protein VP39"/>
    <property type="match status" value="1"/>
</dbReference>
<dbReference type="GO" id="GO:0005634">
    <property type="term" value="C:nucleus"/>
    <property type="evidence" value="ECO:0007669"/>
    <property type="project" value="UniProtKB-SubCell"/>
</dbReference>
<name>A0AAN9TMI0_9HEMI</name>
<evidence type="ECO:0000256" key="8">
    <source>
        <dbReference type="ARBA" id="ARBA00023242"/>
    </source>
</evidence>
<keyword evidence="5" id="KW-0963">Cytoplasm</keyword>
<dbReference type="GO" id="GO:0005737">
    <property type="term" value="C:cytoplasm"/>
    <property type="evidence" value="ECO:0007669"/>
    <property type="project" value="UniProtKB-SubCell"/>
</dbReference>
<evidence type="ECO:0000313" key="9">
    <source>
        <dbReference type="EMBL" id="KAK7575811.1"/>
    </source>
</evidence>
<organism evidence="9 10">
    <name type="scientific">Parthenolecanium corni</name>
    <dbReference type="NCBI Taxonomy" id="536013"/>
    <lineage>
        <taxon>Eukaryota</taxon>
        <taxon>Metazoa</taxon>
        <taxon>Ecdysozoa</taxon>
        <taxon>Arthropoda</taxon>
        <taxon>Hexapoda</taxon>
        <taxon>Insecta</taxon>
        <taxon>Pterygota</taxon>
        <taxon>Neoptera</taxon>
        <taxon>Paraneoptera</taxon>
        <taxon>Hemiptera</taxon>
        <taxon>Sternorrhyncha</taxon>
        <taxon>Coccoidea</taxon>
        <taxon>Coccidae</taxon>
        <taxon>Parthenolecanium</taxon>
    </lineage>
</organism>
<dbReference type="GO" id="GO:0032259">
    <property type="term" value="P:methylation"/>
    <property type="evidence" value="ECO:0007669"/>
    <property type="project" value="UniProtKB-KW"/>
</dbReference>
<evidence type="ECO:0000256" key="4">
    <source>
        <dbReference type="ARBA" id="ARBA00020594"/>
    </source>
</evidence>
<evidence type="ECO:0000256" key="5">
    <source>
        <dbReference type="ARBA" id="ARBA00022490"/>
    </source>
</evidence>
<dbReference type="Pfam" id="PF10294">
    <property type="entry name" value="Methyltransf_16"/>
    <property type="match status" value="1"/>
</dbReference>
<dbReference type="SUPFAM" id="SSF53335">
    <property type="entry name" value="S-adenosyl-L-methionine-dependent methyltransferases"/>
    <property type="match status" value="1"/>
</dbReference>
<keyword evidence="10" id="KW-1185">Reference proteome</keyword>
<dbReference type="InterPro" id="IPR019410">
    <property type="entry name" value="Methyltransf_16"/>
</dbReference>
<evidence type="ECO:0000256" key="2">
    <source>
        <dbReference type="ARBA" id="ARBA00004496"/>
    </source>
</evidence>
<evidence type="ECO:0000313" key="10">
    <source>
        <dbReference type="Proteomes" id="UP001367676"/>
    </source>
</evidence>
<evidence type="ECO:0000256" key="3">
    <source>
        <dbReference type="ARBA" id="ARBA00011914"/>
    </source>
</evidence>
<dbReference type="AlphaFoldDB" id="A0AAN9TMI0"/>
<reference evidence="9 10" key="1">
    <citation type="submission" date="2024-03" db="EMBL/GenBank/DDBJ databases">
        <title>Adaptation during the transition from Ophiocordyceps entomopathogen to insect associate is accompanied by gene loss and intensified selection.</title>
        <authorList>
            <person name="Ward C.M."/>
            <person name="Onetto C.A."/>
            <person name="Borneman A.R."/>
        </authorList>
    </citation>
    <scope>NUCLEOTIDE SEQUENCE [LARGE SCALE GENOMIC DNA]</scope>
    <source>
        <strain evidence="9">AWRI1</strain>
        <tissue evidence="9">Single Adult Female</tissue>
    </source>
</reference>
<keyword evidence="8" id="KW-0539">Nucleus</keyword>
<comment type="caution">
    <text evidence="9">The sequence shown here is derived from an EMBL/GenBank/DDBJ whole genome shotgun (WGS) entry which is preliminary data.</text>
</comment>
<dbReference type="EC" id="2.1.1.60" evidence="3"/>
<proteinExistence type="predicted"/>
<dbReference type="GO" id="GO:0018025">
    <property type="term" value="F:calmodulin-lysine N-methyltransferase activity"/>
    <property type="evidence" value="ECO:0007669"/>
    <property type="project" value="UniProtKB-EC"/>
</dbReference>
<protein>
    <recommendedName>
        <fullName evidence="4">Calmodulin-lysine N-methyltransferase</fullName>
        <ecNumber evidence="3">2.1.1.60</ecNumber>
    </recommendedName>
</protein>
<sequence length="308" mass="34869">MKNGDALRQCIDRQEMVRRRWRLLAQALFAGGSVSCARRNNRTYDFLENLSNFFDLFDVHPQPQLAEPTASWYRYELKVDDGCKSVKIRHPTASFTIDQLVGFNNTGNVRVWPSEEVLAYLALKNEPFFAGKSVLEVGGGMSCLAGVLLAQHADCQSVQLTDGHPNAVQNVARIVEANAPNCAVGCEVLVWSEYRQHRRTYDVILAADCLFFDDSRADLLLLVEAVLRPTGVVLMVAPRRGQSLQKFVSCARRSGFRCSVRSHYDKAVWLRHNELKAQKSYDEDAHFPLLVVMTRMSNRVETDSLWQV</sequence>
<keyword evidence="7" id="KW-0808">Transferase</keyword>
<dbReference type="InterPro" id="IPR029063">
    <property type="entry name" value="SAM-dependent_MTases_sf"/>
</dbReference>
<accession>A0AAN9TMI0</accession>
<gene>
    <name evidence="9" type="ORF">V9T40_012097</name>
</gene>
<comment type="subcellular location">
    <subcellularLocation>
        <location evidence="2">Cytoplasm</location>
    </subcellularLocation>
    <subcellularLocation>
        <location evidence="1">Nucleus</location>
    </subcellularLocation>
</comment>
<evidence type="ECO:0000256" key="7">
    <source>
        <dbReference type="ARBA" id="ARBA00022679"/>
    </source>
</evidence>
<keyword evidence="6" id="KW-0489">Methyltransferase</keyword>
<evidence type="ECO:0000256" key="6">
    <source>
        <dbReference type="ARBA" id="ARBA00022603"/>
    </source>
</evidence>
<dbReference type="Proteomes" id="UP001367676">
    <property type="component" value="Unassembled WGS sequence"/>
</dbReference>